<dbReference type="SUPFAM" id="SSF52833">
    <property type="entry name" value="Thioredoxin-like"/>
    <property type="match status" value="1"/>
</dbReference>
<reference evidence="5 6" key="1">
    <citation type="journal article" date="2018" name="Genome Biol. Evol.">
        <title>Multiple Roots of Fruiting Body Formation in Amoebozoa.</title>
        <authorList>
            <person name="Hillmann F."/>
            <person name="Forbes G."/>
            <person name="Novohradska S."/>
            <person name="Ferling I."/>
            <person name="Riege K."/>
            <person name="Groth M."/>
            <person name="Westermann M."/>
            <person name="Marz M."/>
            <person name="Spaller T."/>
            <person name="Winckler T."/>
            <person name="Schaap P."/>
            <person name="Glockner G."/>
        </authorList>
    </citation>
    <scope>NUCLEOTIDE SEQUENCE [LARGE SCALE GENOMIC DNA]</scope>
    <source>
        <strain evidence="5 6">Jena</strain>
    </source>
</reference>
<feature type="region of interest" description="Disordered" evidence="2">
    <location>
        <begin position="859"/>
        <end position="888"/>
    </location>
</feature>
<gene>
    <name evidence="5" type="ORF">PROFUN_07891</name>
</gene>
<dbReference type="Proteomes" id="UP000241769">
    <property type="component" value="Unassembled WGS sequence"/>
</dbReference>
<evidence type="ECO:0000256" key="3">
    <source>
        <dbReference type="SAM" id="Phobius"/>
    </source>
</evidence>
<dbReference type="Pfam" id="PF02145">
    <property type="entry name" value="Rap_GAP"/>
    <property type="match status" value="1"/>
</dbReference>
<proteinExistence type="predicted"/>
<evidence type="ECO:0000259" key="4">
    <source>
        <dbReference type="PROSITE" id="PS50085"/>
    </source>
</evidence>
<feature type="region of interest" description="Disordered" evidence="2">
    <location>
        <begin position="833"/>
        <end position="852"/>
    </location>
</feature>
<organism evidence="5 6">
    <name type="scientific">Planoprotostelium fungivorum</name>
    <dbReference type="NCBI Taxonomy" id="1890364"/>
    <lineage>
        <taxon>Eukaryota</taxon>
        <taxon>Amoebozoa</taxon>
        <taxon>Evosea</taxon>
        <taxon>Variosea</taxon>
        <taxon>Cavosteliida</taxon>
        <taxon>Cavosteliaceae</taxon>
        <taxon>Planoprotostelium</taxon>
    </lineage>
</organism>
<feature type="region of interest" description="Disordered" evidence="2">
    <location>
        <begin position="211"/>
        <end position="230"/>
    </location>
</feature>
<accession>A0A2P6NKZ9</accession>
<dbReference type="SUPFAM" id="SSF111347">
    <property type="entry name" value="Rap/Ran-GAP"/>
    <property type="match status" value="1"/>
</dbReference>
<dbReference type="PANTHER" id="PTHR15711">
    <property type="entry name" value="RAP GTPASE-ACTIVATING PROTEIN"/>
    <property type="match status" value="1"/>
</dbReference>
<evidence type="ECO:0000313" key="5">
    <source>
        <dbReference type="EMBL" id="PRP84641.1"/>
    </source>
</evidence>
<dbReference type="CDD" id="cd02970">
    <property type="entry name" value="PRX_like2"/>
    <property type="match status" value="1"/>
</dbReference>
<evidence type="ECO:0000313" key="6">
    <source>
        <dbReference type="Proteomes" id="UP000241769"/>
    </source>
</evidence>
<dbReference type="Pfam" id="PF13911">
    <property type="entry name" value="AhpC-TSA_2"/>
    <property type="match status" value="1"/>
</dbReference>
<dbReference type="GO" id="GO:0005737">
    <property type="term" value="C:cytoplasm"/>
    <property type="evidence" value="ECO:0007669"/>
    <property type="project" value="TreeGrafter"/>
</dbReference>
<feature type="compositionally biased region" description="Low complexity" evidence="2">
    <location>
        <begin position="833"/>
        <end position="849"/>
    </location>
</feature>
<dbReference type="InterPro" id="IPR032801">
    <property type="entry name" value="PXL2A/B/C"/>
</dbReference>
<keyword evidence="3" id="KW-1133">Transmembrane helix</keyword>
<dbReference type="Gene3D" id="3.40.50.11210">
    <property type="entry name" value="Rap/Ran-GAP"/>
    <property type="match status" value="1"/>
</dbReference>
<dbReference type="InParanoid" id="A0A2P6NKZ9"/>
<keyword evidence="3" id="KW-0812">Transmembrane</keyword>
<dbReference type="InterPro" id="IPR035974">
    <property type="entry name" value="Rap/Ran-GAP_sf"/>
</dbReference>
<evidence type="ECO:0000256" key="1">
    <source>
        <dbReference type="ARBA" id="ARBA00022468"/>
    </source>
</evidence>
<protein>
    <submittedName>
        <fullName evidence="5">Rap GTPase-activating protein</fullName>
    </submittedName>
</protein>
<dbReference type="InterPro" id="IPR000331">
    <property type="entry name" value="Rap/Ran_GAP_dom"/>
</dbReference>
<dbReference type="InterPro" id="IPR036249">
    <property type="entry name" value="Thioredoxin-like_sf"/>
</dbReference>
<feature type="domain" description="Rap-GAP" evidence="4">
    <location>
        <begin position="601"/>
        <end position="811"/>
    </location>
</feature>
<dbReference type="GO" id="GO:0005096">
    <property type="term" value="F:GTPase activator activity"/>
    <property type="evidence" value="ECO:0007669"/>
    <property type="project" value="UniProtKB-KW"/>
</dbReference>
<dbReference type="GO" id="GO:0051056">
    <property type="term" value="P:regulation of small GTPase mediated signal transduction"/>
    <property type="evidence" value="ECO:0007669"/>
    <property type="project" value="InterPro"/>
</dbReference>
<sequence>MKTTTTSTSCLLIHHSITSYDLIYVSQFGQLSVVLTHLIYDGCQETQLRFYFHNSDPPSWPIWSMWGKMALTPDVSKAARREGWLMRQPSGGMKLLRKKKRSVWMELDPFNELVHGYQSAPRIGRKNTILFKFKLKEANFESASDPNVINLNLEASSATEAQEWISAFINAKAFSLSTDQLLSQLTADKDESVSEYIRDALMMGEAETSTLEDSDLSSLGEEESHIETEDEDVAYDVVRTEAYEKEDLKLALDVEVEDINGNRVTMRSLIDPITPTLVLMMRHYGCALCRQTIRGIINRKADFYSLGIPMITVAPGTNAMARDFSKDYDFPGQICSDSKRKAHAAFQCRRGARYVANPRCAEKLLKATAAGFKQNRDATVNTNLDILQLGGVFLISPSQGFVFKHLDTFAGDTPSLDIILSICRDFLQDCPAENWSCAPSPIRNWMNVQPDLPPRDMVTVDGPGWHVETGRKDIVYNGLTLNLLENRDMDVPYYSLFFANKPHSIFLGESDGNFNPPLNPVSSHPELEVTANPIVVTITPVSEKSDAYGLVWTKKGAQRFLIPRRLASSDKESINYIKAMCPQLSAAKLARSKDANMTNVMIETERKFMNSNYKFGILYAGTEREERAIYSIDVPSRQFQEFLSLLGEEVELKGWSKFRGGLDVRDNLQGMSSIYTTHDRFEIMFHVSTLLPRRDTDSECIERKKHIGNDLVVVVFKEGKQPLDPTVFRSQFNHVFVVVEPTPNGHYKVAVACKPGVRPHGPFLSDPATYSPKEMREFLLTKLINAERAALFGSMFSSNIKARSSFLCDLICRGLRLYSYKREDKLTHKISRSFSTSTAPLSSPSSPISKYCGRLTESVSTGDVQEYRRRGSSRPPTPKGFGSEATPPMMMRRDTITADTVHMRSALRSSESAVRMPVRKVSKETEEERSAIFPVVSDCDGVSIIDPKEGTTKRGQLSKSCSTFVSLSRQDNTAPHKKSKDKKMSASLFLFLSVCISFSVADDCYFLNDCENATLSFSQCWNCTSGQTLPTAESTIIFQSVDNVTLSNVILVVRDIHIRDSQLTWTQSNVSSFNLFVTSSTFILNASTVLIRQDLSVQSNSSDIRFIDSTLYCTTASFNLTRLSFSSGWTHLNMFNSTLTRLIGATLNVGSQVVWSGDVTASSSIVVHIPQEDMLVSITSSNSSVILDNTSILGPLSWFAGAFSIRNCTLDSTSPSTPPNTTSSTSNTSGLLRASYWTDLRNMIYIVDTTIRGAWSLQSEISNTLHRINGSSTLHLKGEWIVSQLRAKELTMEEFDPYNMWTIQNVLNVERLIIHRLMISTSYSYLNLPRSTSYTIDEIYLQTSSVWTSTPVWSSTPVRGGIPTNFSDSIRTTSECSKWVSDYNMSIVYNETALYVTYVPPTPNITYGWSDGIHTSFLDAGHSFWTTSYCTDDDLKYYRLIIEDGDHRRVINNIYSNAYTTFSVPDENSCTYKKVKVYLESMGGGEKTRSIPLEVKIRPADVLFERYYPWGFYNETESRMTALAGADSGKIQIWWNATEIPSICGYEAQQLYFGNQSVAVSRGQFTYRATRERKMDYPCAITYYAVPAVSVVYAKEGRSIKSSPFVPQDYSYPTSTTYNFYRNLIPVDAAITPDHFNLRVIQAYPDSDYKTLRTDDVPNDRCACGSFVLVVQIYHLNGTILTSFSLSNTMMQAYTRIAYGRYVMYVTGACTSNSVYDAYGGYGRTIKSELVLEEEPLSPLRWILPVSIIGGLIVVVGAVTGLVLVKKRMRHNYYRLE</sequence>
<keyword evidence="6" id="KW-1185">Reference proteome</keyword>
<feature type="transmembrane region" description="Helical" evidence="3">
    <location>
        <begin position="1742"/>
        <end position="1765"/>
    </location>
</feature>
<keyword evidence="3" id="KW-0472">Membrane</keyword>
<name>A0A2P6NKZ9_9EUKA</name>
<keyword evidence="1" id="KW-0343">GTPase activation</keyword>
<dbReference type="Gene3D" id="3.40.30.10">
    <property type="entry name" value="Glutaredoxin"/>
    <property type="match status" value="1"/>
</dbReference>
<dbReference type="InterPro" id="IPR050989">
    <property type="entry name" value="Rap1_Ran_GAP"/>
</dbReference>
<dbReference type="SUPFAM" id="SSF50729">
    <property type="entry name" value="PH domain-like"/>
    <property type="match status" value="1"/>
</dbReference>
<dbReference type="PROSITE" id="PS50085">
    <property type="entry name" value="RAPGAP"/>
    <property type="match status" value="1"/>
</dbReference>
<dbReference type="PANTHER" id="PTHR15711:SF22">
    <property type="entry name" value="RAP-GAP DOMAIN-CONTAINING PROTEIN"/>
    <property type="match status" value="1"/>
</dbReference>
<evidence type="ECO:0000256" key="2">
    <source>
        <dbReference type="SAM" id="MobiDB-lite"/>
    </source>
</evidence>
<comment type="caution">
    <text evidence="5">The sequence shown here is derived from an EMBL/GenBank/DDBJ whole genome shotgun (WGS) entry which is preliminary data.</text>
</comment>
<dbReference type="FunFam" id="3.40.50.11210:FF:000001">
    <property type="entry name" value="Ral GTPase-activating protein subunit alpha-1 isoform 1"/>
    <property type="match status" value="1"/>
</dbReference>
<dbReference type="EMBL" id="MDYQ01000059">
    <property type="protein sequence ID" value="PRP84641.1"/>
    <property type="molecule type" value="Genomic_DNA"/>
</dbReference>